<evidence type="ECO:0000256" key="9">
    <source>
        <dbReference type="ARBA" id="ARBA00023251"/>
    </source>
</evidence>
<dbReference type="PANTHER" id="PTHR43823:SF3">
    <property type="entry name" value="MULTIDRUG EXPORT PROTEIN MEPA"/>
    <property type="match status" value="1"/>
</dbReference>
<dbReference type="Proteomes" id="UP000095409">
    <property type="component" value="Unassembled WGS sequence"/>
</dbReference>
<keyword evidence="5" id="KW-1003">Cell membrane</keyword>
<evidence type="ECO:0000256" key="7">
    <source>
        <dbReference type="ARBA" id="ARBA00022989"/>
    </source>
</evidence>
<dbReference type="GeneID" id="79802592"/>
<keyword evidence="6 10" id="KW-0812">Transmembrane</keyword>
<feature type="transmembrane region" description="Helical" evidence="10">
    <location>
        <begin position="374"/>
        <end position="392"/>
    </location>
</feature>
<dbReference type="EMBL" id="CYZD01000022">
    <property type="protein sequence ID" value="CUO74629.1"/>
    <property type="molecule type" value="Genomic_DNA"/>
</dbReference>
<feature type="transmembrane region" description="Helical" evidence="10">
    <location>
        <begin position="433"/>
        <end position="452"/>
    </location>
</feature>
<dbReference type="InterPro" id="IPR048279">
    <property type="entry name" value="MdtK-like"/>
</dbReference>
<dbReference type="GO" id="GO:0042910">
    <property type="term" value="F:xenobiotic transmembrane transporter activity"/>
    <property type="evidence" value="ECO:0007669"/>
    <property type="project" value="InterPro"/>
</dbReference>
<protein>
    <recommendedName>
        <fullName evidence="3">Multidrug export protein MepA</fullName>
    </recommendedName>
</protein>
<evidence type="ECO:0000256" key="8">
    <source>
        <dbReference type="ARBA" id="ARBA00023136"/>
    </source>
</evidence>
<evidence type="ECO:0000313" key="12">
    <source>
        <dbReference type="EMBL" id="CUQ08136.1"/>
    </source>
</evidence>
<name>A0A174TG75_9FIRM</name>
<dbReference type="InterPro" id="IPR045070">
    <property type="entry name" value="MATE_MepA-like"/>
</dbReference>
<reference evidence="13 14" key="1">
    <citation type="submission" date="2015-09" db="EMBL/GenBank/DDBJ databases">
        <authorList>
            <consortium name="Pathogen Informatics"/>
        </authorList>
    </citation>
    <scope>NUCLEOTIDE SEQUENCE [LARGE SCALE GENOMIC DNA]</scope>
    <source>
        <strain evidence="11 13">2789STDY5608837</strain>
        <strain evidence="12 14">2789STDY5834921</strain>
    </source>
</reference>
<sequence length="462" mass="49548">MKSQSSPSTANTNAGNPLGIAPTGRLLAKFAIPAIISMLVNALYNIVDQIFIGQGVGMLGNAATNIAFPVTTISTAAALLLGIGGASNYNLEMGAGRERKASEIAGSALSTLVIIGTAIAAAILIFLKPLLIFFGATDNVMPYAIDYVGIIAIGLPFFTLSVGGNHLIRADRSPTYSMVCTLIGAIINTILDPLFIFGFKWGIKGGAWATVIGQFISAMLVVLYFAKFRHMHLERNMFKPQLIHLKAISSLGLASCINQIAIGAVQIVMNNTLRYYGASSVYGSDIPIACVGIVSKVNMVFLAICIGIAQGAQPIWGFNYGAKKYDRVRQAYRYSATACTIIATFFFLCFQIFPHQIISMFGGGSDLYFKFAENYLRIFMLLTFANGIQPMSSGFFTSIGKAGLGIIMSLTRQVIFLLPLIIIFPMFMGIDGVMYAGPIADAAAFVLAVVFARRELGKMKKA</sequence>
<dbReference type="EMBL" id="CZBA01000040">
    <property type="protein sequence ID" value="CUQ08136.1"/>
    <property type="molecule type" value="Genomic_DNA"/>
</dbReference>
<accession>A0A174TG75</accession>
<dbReference type="PANTHER" id="PTHR43823">
    <property type="entry name" value="SPORULATION PROTEIN YKVU"/>
    <property type="match status" value="1"/>
</dbReference>
<feature type="transmembrane region" description="Helical" evidence="10">
    <location>
        <begin position="286"/>
        <end position="310"/>
    </location>
</feature>
<dbReference type="GO" id="GO:0015297">
    <property type="term" value="F:antiporter activity"/>
    <property type="evidence" value="ECO:0007669"/>
    <property type="project" value="InterPro"/>
</dbReference>
<evidence type="ECO:0000256" key="10">
    <source>
        <dbReference type="SAM" id="Phobius"/>
    </source>
</evidence>
<dbReference type="InterPro" id="IPR002528">
    <property type="entry name" value="MATE_fam"/>
</dbReference>
<keyword evidence="4" id="KW-0813">Transport</keyword>
<evidence type="ECO:0000256" key="5">
    <source>
        <dbReference type="ARBA" id="ARBA00022475"/>
    </source>
</evidence>
<feature type="transmembrane region" description="Helical" evidence="10">
    <location>
        <begin position="147"/>
        <end position="168"/>
    </location>
</feature>
<dbReference type="InterPro" id="IPR051327">
    <property type="entry name" value="MATE_MepA_subfamily"/>
</dbReference>
<evidence type="ECO:0000313" key="11">
    <source>
        <dbReference type="EMBL" id="CUO74629.1"/>
    </source>
</evidence>
<dbReference type="CDD" id="cd13143">
    <property type="entry name" value="MATE_MepA_like"/>
    <property type="match status" value="1"/>
</dbReference>
<feature type="transmembrane region" description="Helical" evidence="10">
    <location>
        <begin position="66"/>
        <end position="83"/>
    </location>
</feature>
<feature type="transmembrane region" description="Helical" evidence="10">
    <location>
        <begin position="404"/>
        <end position="427"/>
    </location>
</feature>
<dbReference type="GO" id="GO:0046677">
    <property type="term" value="P:response to antibiotic"/>
    <property type="evidence" value="ECO:0007669"/>
    <property type="project" value="UniProtKB-KW"/>
</dbReference>
<feature type="transmembrane region" description="Helical" evidence="10">
    <location>
        <begin position="175"/>
        <end position="199"/>
    </location>
</feature>
<keyword evidence="7 10" id="KW-1133">Transmembrane helix</keyword>
<dbReference type="GO" id="GO:0005886">
    <property type="term" value="C:plasma membrane"/>
    <property type="evidence" value="ECO:0007669"/>
    <property type="project" value="UniProtKB-SubCell"/>
</dbReference>
<organism evidence="12 14">
    <name type="scientific">Blautia obeum</name>
    <dbReference type="NCBI Taxonomy" id="40520"/>
    <lineage>
        <taxon>Bacteria</taxon>
        <taxon>Bacillati</taxon>
        <taxon>Bacillota</taxon>
        <taxon>Clostridia</taxon>
        <taxon>Lachnospirales</taxon>
        <taxon>Lachnospiraceae</taxon>
        <taxon>Blautia</taxon>
    </lineage>
</organism>
<comment type="subcellular location">
    <subcellularLocation>
        <location evidence="1">Cell membrane</location>
        <topology evidence="1">Multi-pass membrane protein</topology>
    </subcellularLocation>
</comment>
<feature type="transmembrane region" description="Helical" evidence="10">
    <location>
        <begin position="247"/>
        <end position="266"/>
    </location>
</feature>
<evidence type="ECO:0000256" key="3">
    <source>
        <dbReference type="ARBA" id="ARBA00022106"/>
    </source>
</evidence>
<feature type="transmembrane region" description="Helical" evidence="10">
    <location>
        <begin position="331"/>
        <end position="354"/>
    </location>
</feature>
<dbReference type="PIRSF" id="PIRSF006603">
    <property type="entry name" value="DinF"/>
    <property type="match status" value="1"/>
</dbReference>
<evidence type="ECO:0000256" key="1">
    <source>
        <dbReference type="ARBA" id="ARBA00004651"/>
    </source>
</evidence>
<evidence type="ECO:0000313" key="13">
    <source>
        <dbReference type="Proteomes" id="UP000095409"/>
    </source>
</evidence>
<dbReference type="RefSeq" id="WP_243153627.1">
    <property type="nucleotide sequence ID" value="NZ_CABJDZ010000014.1"/>
</dbReference>
<feature type="transmembrane region" description="Helical" evidence="10">
    <location>
        <begin position="104"/>
        <end position="127"/>
    </location>
</feature>
<evidence type="ECO:0000256" key="6">
    <source>
        <dbReference type="ARBA" id="ARBA00022692"/>
    </source>
</evidence>
<comment type="similarity">
    <text evidence="2">Belongs to the multi antimicrobial extrusion (MATE) (TC 2.A.66.1) family. MepA subfamily.</text>
</comment>
<gene>
    <name evidence="12" type="primary">mepA_22</name>
    <name evidence="11" type="synonym">mepA_16</name>
    <name evidence="11" type="ORF">ERS852394_02929</name>
    <name evidence="12" type="ORF">ERS852533_03673</name>
</gene>
<dbReference type="AlphaFoldDB" id="A0A174TG75"/>
<evidence type="ECO:0000313" key="14">
    <source>
        <dbReference type="Proteomes" id="UP000095413"/>
    </source>
</evidence>
<dbReference type="Proteomes" id="UP000095413">
    <property type="component" value="Unassembled WGS sequence"/>
</dbReference>
<proteinExistence type="inferred from homology"/>
<keyword evidence="8 10" id="KW-0472">Membrane</keyword>
<evidence type="ECO:0000256" key="2">
    <source>
        <dbReference type="ARBA" id="ARBA00008417"/>
    </source>
</evidence>
<feature type="transmembrane region" description="Helical" evidence="10">
    <location>
        <begin position="26"/>
        <end position="46"/>
    </location>
</feature>
<evidence type="ECO:0000256" key="4">
    <source>
        <dbReference type="ARBA" id="ARBA00022448"/>
    </source>
</evidence>
<keyword evidence="9" id="KW-0046">Antibiotic resistance</keyword>
<feature type="transmembrane region" description="Helical" evidence="10">
    <location>
        <begin position="205"/>
        <end position="226"/>
    </location>
</feature>
<dbReference type="Pfam" id="PF01554">
    <property type="entry name" value="MatE"/>
    <property type="match status" value="2"/>
</dbReference>